<proteinExistence type="predicted"/>
<dbReference type="InterPro" id="IPR046914">
    <property type="entry name" value="ABC-3C_CTD6"/>
</dbReference>
<reference evidence="3 4" key="1">
    <citation type="submission" date="2020-08" db="EMBL/GenBank/DDBJ databases">
        <title>Genomic Encyclopedia of Type Strains, Phase III (KMG-III): the genomes of soil and plant-associated and newly described type strains.</title>
        <authorList>
            <person name="Whitman W."/>
        </authorList>
    </citation>
    <scope>NUCLEOTIDE SEQUENCE [LARGE SCALE GENOMIC DNA]</scope>
    <source>
        <strain evidence="3 4">CECT 8803</strain>
    </source>
</reference>
<feature type="region of interest" description="Disordered" evidence="1">
    <location>
        <begin position="1"/>
        <end position="24"/>
    </location>
</feature>
<dbReference type="EMBL" id="JACHXA010000009">
    <property type="protein sequence ID" value="MBB3066658.1"/>
    <property type="molecule type" value="Genomic_DNA"/>
</dbReference>
<protein>
    <recommendedName>
        <fullName evidence="2">ABC-three component systems C-terminal domain-containing protein</fullName>
    </recommendedName>
</protein>
<dbReference type="RefSeq" id="WP_183417484.1">
    <property type="nucleotide sequence ID" value="NZ_JACHXA010000009.1"/>
</dbReference>
<accession>A0A839SWI3</accession>
<dbReference type="Proteomes" id="UP000581135">
    <property type="component" value="Unassembled WGS sequence"/>
</dbReference>
<feature type="compositionally biased region" description="Polar residues" evidence="1">
    <location>
        <begin position="11"/>
        <end position="24"/>
    </location>
</feature>
<comment type="caution">
    <text evidence="3">The sequence shown here is derived from an EMBL/GenBank/DDBJ whole genome shotgun (WGS) entry which is preliminary data.</text>
</comment>
<organism evidence="3 4">
    <name type="scientific">Limibacillus halophilus</name>
    <dbReference type="NCBI Taxonomy" id="1579333"/>
    <lineage>
        <taxon>Bacteria</taxon>
        <taxon>Pseudomonadati</taxon>
        <taxon>Pseudomonadota</taxon>
        <taxon>Alphaproteobacteria</taxon>
        <taxon>Rhodospirillales</taxon>
        <taxon>Rhodovibrionaceae</taxon>
        <taxon>Limibacillus</taxon>
    </lineage>
</organism>
<evidence type="ECO:0000256" key="1">
    <source>
        <dbReference type="SAM" id="MobiDB-lite"/>
    </source>
</evidence>
<feature type="domain" description="ABC-three component systems C-terminal" evidence="2">
    <location>
        <begin position="240"/>
        <end position="368"/>
    </location>
</feature>
<gene>
    <name evidence="3" type="ORF">FHR98_002966</name>
</gene>
<evidence type="ECO:0000313" key="4">
    <source>
        <dbReference type="Proteomes" id="UP000581135"/>
    </source>
</evidence>
<keyword evidence="4" id="KW-1185">Reference proteome</keyword>
<evidence type="ECO:0000313" key="3">
    <source>
        <dbReference type="EMBL" id="MBB3066658.1"/>
    </source>
</evidence>
<dbReference type="AlphaFoldDB" id="A0A839SWI3"/>
<dbReference type="Pfam" id="PF20282">
    <property type="entry name" value="CTD6"/>
    <property type="match status" value="1"/>
</dbReference>
<evidence type="ECO:0000259" key="2">
    <source>
        <dbReference type="Pfam" id="PF20282"/>
    </source>
</evidence>
<name>A0A839SWI3_9PROT</name>
<sequence>MSEDFELNDIEPQQSSNVPTAAQVSSGIPVPPVRLIEVLSPDDWEAFTVEWLTHHKSRGLYKAIRRYSGPGDRGLDVVAFTSADGFAEPWDSYQCKHYNHALTPEDVCAEVAKVIYHSFNRTPPFNQACRVPHRHVFVSPRGVGITVGRWLTDSETFKTEIKSRWDTQCAPKIGAGISAPLTGDLLSYVDSFDFSIFEDRTGAELIEEHFQTVFYAPRFGGGLPPRGTAPPPPPTPASEESVYLRKLLDAYGDHLGTAITATADLDPDGGLREHYNRQRVLFYSAEALRNFARDRTPRDTFDSLQEDIFNGVIDVCEASYASGLECLRATISTAATVDVGGNALVGVTRVADKQGVCHQLANDDRLTWVDADA</sequence>